<evidence type="ECO:0000256" key="7">
    <source>
        <dbReference type="ARBA" id="ARBA00023004"/>
    </source>
</evidence>
<evidence type="ECO:0000256" key="8">
    <source>
        <dbReference type="ARBA" id="ARBA00023014"/>
    </source>
</evidence>
<dbReference type="GO" id="GO:0005739">
    <property type="term" value="C:mitochondrion"/>
    <property type="evidence" value="ECO:0007669"/>
    <property type="project" value="UniProtKB-SubCell"/>
</dbReference>
<dbReference type="SUPFAM" id="SSF117916">
    <property type="entry name" value="Fe-S cluster assembly (FSCA) domain-like"/>
    <property type="match status" value="1"/>
</dbReference>
<dbReference type="SUPFAM" id="SSF110836">
    <property type="entry name" value="Hypothetical protein SAV1430"/>
    <property type="match status" value="1"/>
</dbReference>
<evidence type="ECO:0000256" key="1">
    <source>
        <dbReference type="ARBA" id="ARBA00002175"/>
    </source>
</evidence>
<dbReference type="InterPro" id="IPR035433">
    <property type="entry name" value="NFU1-like"/>
</dbReference>
<keyword evidence="6" id="KW-0809">Transit peptide</keyword>
<keyword evidence="5" id="KW-0479">Metal-binding</keyword>
<dbReference type="Gene3D" id="3.30.1370.70">
    <property type="entry name" value="Scaffold protein Nfu/NifU, N-terminal domain"/>
    <property type="match status" value="1"/>
</dbReference>
<dbReference type="Pfam" id="PF01106">
    <property type="entry name" value="NifU"/>
    <property type="match status" value="1"/>
</dbReference>
<dbReference type="PIRSF" id="PIRSF036773">
    <property type="entry name" value="HIRIP5"/>
    <property type="match status" value="1"/>
</dbReference>
<accession>A0A0K8R7T8</accession>
<dbReference type="EMBL" id="GADI01006855">
    <property type="protein sequence ID" value="JAA66953.1"/>
    <property type="molecule type" value="mRNA"/>
</dbReference>
<dbReference type="InterPro" id="IPR034904">
    <property type="entry name" value="FSCA_dom_sf"/>
</dbReference>
<dbReference type="SMART" id="SM00932">
    <property type="entry name" value="Nfu_N"/>
    <property type="match status" value="1"/>
</dbReference>
<dbReference type="InterPro" id="IPR014824">
    <property type="entry name" value="Nfu/NifU_N"/>
</dbReference>
<keyword evidence="8" id="KW-0411">Iron-sulfur</keyword>
<reference evidence="11" key="1">
    <citation type="submission" date="2012-12" db="EMBL/GenBank/DDBJ databases">
        <title>Identification and characterization of a phenylalanine ammonia-lyase gene family in Isatis indigotica Fort.</title>
        <authorList>
            <person name="Liu Q."/>
            <person name="Chen J."/>
            <person name="Zhou X."/>
            <person name="Di P."/>
            <person name="Xiao Y."/>
            <person name="Xuan H."/>
            <person name="Zhang L."/>
            <person name="Chen W."/>
        </authorList>
    </citation>
    <scope>NUCLEOTIDE SEQUENCE</scope>
    <source>
        <tissue evidence="11">Salivary gland</tissue>
    </source>
</reference>
<evidence type="ECO:0000256" key="4">
    <source>
        <dbReference type="ARBA" id="ARBA00018782"/>
    </source>
</evidence>
<dbReference type="PANTHER" id="PTHR11178:SF1">
    <property type="entry name" value="NFU1 IRON-SULFUR CLUSTER SCAFFOLD HOMOLOG, MITOCHONDRIAL"/>
    <property type="match status" value="1"/>
</dbReference>
<feature type="domain" description="Scaffold protein Nfu/NifU N-terminal" evidence="10">
    <location>
        <begin position="50"/>
        <end position="137"/>
    </location>
</feature>
<proteinExistence type="evidence at transcript level"/>
<dbReference type="GO" id="GO:0016226">
    <property type="term" value="P:iron-sulfur cluster assembly"/>
    <property type="evidence" value="ECO:0007669"/>
    <property type="project" value="InterPro"/>
</dbReference>
<evidence type="ECO:0000259" key="10">
    <source>
        <dbReference type="SMART" id="SM00932"/>
    </source>
</evidence>
<organism evidence="11">
    <name type="scientific">Ixodes ricinus</name>
    <name type="common">Common tick</name>
    <name type="synonym">Acarus ricinus</name>
    <dbReference type="NCBI Taxonomy" id="34613"/>
    <lineage>
        <taxon>Eukaryota</taxon>
        <taxon>Metazoa</taxon>
        <taxon>Ecdysozoa</taxon>
        <taxon>Arthropoda</taxon>
        <taxon>Chelicerata</taxon>
        <taxon>Arachnida</taxon>
        <taxon>Acari</taxon>
        <taxon>Parasitiformes</taxon>
        <taxon>Ixodida</taxon>
        <taxon>Ixodoidea</taxon>
        <taxon>Ixodidae</taxon>
        <taxon>Ixodinae</taxon>
        <taxon>Ixodes</taxon>
    </lineage>
</organism>
<evidence type="ECO:0000256" key="6">
    <source>
        <dbReference type="ARBA" id="ARBA00022946"/>
    </source>
</evidence>
<evidence type="ECO:0000313" key="11">
    <source>
        <dbReference type="EMBL" id="JAA66953.1"/>
    </source>
</evidence>
<dbReference type="Pfam" id="PF08712">
    <property type="entry name" value="Nfu_N"/>
    <property type="match status" value="1"/>
</dbReference>
<dbReference type="InterPro" id="IPR001075">
    <property type="entry name" value="NIF_FeS_clus_asmbl_NifU_C"/>
</dbReference>
<name>A0A0K8R7T8_IXORI</name>
<comment type="similarity">
    <text evidence="3">Belongs to the NifU family.</text>
</comment>
<dbReference type="InterPro" id="IPR036498">
    <property type="entry name" value="Nfu/NifU_N_sf"/>
</dbReference>
<evidence type="ECO:0000256" key="5">
    <source>
        <dbReference type="ARBA" id="ARBA00022723"/>
    </source>
</evidence>
<keyword evidence="7" id="KW-0408">Iron</keyword>
<dbReference type="GO" id="GO:0005506">
    <property type="term" value="F:iron ion binding"/>
    <property type="evidence" value="ECO:0007669"/>
    <property type="project" value="InterPro"/>
</dbReference>
<dbReference type="Gene3D" id="3.30.300.130">
    <property type="entry name" value="Fe-S cluster assembly (FSCA)"/>
    <property type="match status" value="1"/>
</dbReference>
<dbReference type="FunFam" id="3.30.300.130:FF:000001">
    <property type="entry name" value="NFU1 iron-sulfur cluster scaffold"/>
    <property type="match status" value="1"/>
</dbReference>
<comment type="function">
    <text evidence="1">Molecular scaffold for [Fe-S] cluster assembly of mitochondrial iron-sulfur proteins.</text>
</comment>
<protein>
    <recommendedName>
        <fullName evidence="4">NFU1 iron-sulfur cluster scaffold homolog, mitochondrial</fullName>
    </recommendedName>
</protein>
<dbReference type="FunFam" id="3.30.1370.70:FF:000002">
    <property type="entry name" value="NFU1 iron-sulfur cluster scaffold homolog, mitochondrial"/>
    <property type="match status" value="1"/>
</dbReference>
<dbReference type="PANTHER" id="PTHR11178">
    <property type="entry name" value="IRON-SULFUR CLUSTER SCAFFOLD PROTEIN NFU-RELATED"/>
    <property type="match status" value="1"/>
</dbReference>
<comment type="subcellular location">
    <subcellularLocation>
        <location evidence="2">Mitochondrion</location>
    </subcellularLocation>
</comment>
<sequence>MAARIVASWGGRYLSIFRGQAGQVLRSNANSVSESQRRGFRTSWISRMFIQTQETPNPNCLKFLPNVKVLEQGTRDFPTLASAKDSPLAKHLFRVEGVKAVFFGPDFITVTKADDETEWQVLKPHLYAAIMDFFTTGLPVVNEDGTEPVAEDTRPKEDDSETVLMIKELIETRIRPTVQEDGGDIVYMGFEDGVVKLKLQGSCTGCPSSSVTLKAGIQNMLQFYVPEVKDVEQVLDEADKVATKEFEKLEDTIRRKGIDP</sequence>
<evidence type="ECO:0000256" key="3">
    <source>
        <dbReference type="ARBA" id="ARBA00006420"/>
    </source>
</evidence>
<evidence type="ECO:0000256" key="9">
    <source>
        <dbReference type="ARBA" id="ARBA00023128"/>
    </source>
</evidence>
<evidence type="ECO:0000256" key="2">
    <source>
        <dbReference type="ARBA" id="ARBA00004173"/>
    </source>
</evidence>
<dbReference type="GO" id="GO:0051536">
    <property type="term" value="F:iron-sulfur cluster binding"/>
    <property type="evidence" value="ECO:0007669"/>
    <property type="project" value="UniProtKB-KW"/>
</dbReference>
<keyword evidence="9" id="KW-0496">Mitochondrion</keyword>
<dbReference type="AlphaFoldDB" id="A0A0K8R7T8"/>